<feature type="compositionally biased region" description="Low complexity" evidence="1">
    <location>
        <begin position="176"/>
        <end position="189"/>
    </location>
</feature>
<feature type="compositionally biased region" description="Pro residues" evidence="1">
    <location>
        <begin position="1"/>
        <end position="11"/>
    </location>
</feature>
<dbReference type="EMBL" id="CP086715">
    <property type="protein sequence ID" value="WOO79613.1"/>
    <property type="molecule type" value="Genomic_DNA"/>
</dbReference>
<sequence>MHPPPNAPPPRATYATRGSGTTQRSSSSSTQRPDDHNERQPVRDTAPRPATHHERQREPRVRFTPSTRGPGSGSESTVRPSPSSSAVRPTTPAPSAAPAPTPGHDAPRSTLEFDFHFDTNRVGIRYRPAPPRAAAHPVPEGSLDPVMEGAARSSPENTVHPSHQSAGPSSPPPRPRSAAQAPTPPRQSAGPSGPSHSRPVPQAVTPRYTHSSSNPPAFSRGPGSESTASSSSKGTVRPSRQIAGPSIPPPSPRSAVRAVQPSYIHSSSNPPAFARGPGSESTASSSSDSTGRPAHNRRSANDRAPSSHSSVLSDRPPPVPPKDIHTSVHPQALVRSQSDWDGRTIHPMHNVAGPSRHAPSAHDPAPPGPDYLYSSVQPATFARSDTSSDDGTIRPDSDLIVRQADPPESLESYDGYTGHLSRTKGARTAPLPPPRIVLQSPTPPESVLERLQLRDLPVEDGTDVSVPLSGSYYSSGYTGAGPDGSYVHSGFSDSPAGSGAMVPTGATATSQSLVPRSAPYNSAQALVHRPVPSNSGHALVPRPAPRNSGPRVRSFVGSWVEEQSVVAADQSFATDRPVSYGPSDHRGSAPPPFHLHPLREKYAFMPYDYFCAAVSGTLPPWLLYVVFNRYWRAPELSTVPHDPGAHLSTILPSFEILSVAWIQLCSLCSGGDPEVVAAMADHLQWLGILAHGFTWASVCEFHCRMTAPIFQRGLHARSWHGIRYNDPQYQGALVRLPQGVVSSHIATGKDQVCMLWNFNDCPISGPPGPCRVGRKHVCMTCWGEHKAKDCPEGWKAEKMCGEGEAAVGGMEAPRGCYWWNHGRCAEPCGWGMRHACTICSGTHREPQCPYKKKKTHKF</sequence>
<accession>A0AAF0Y9S9</accession>
<keyword evidence="3" id="KW-1185">Reference proteome</keyword>
<dbReference type="Proteomes" id="UP000827549">
    <property type="component" value="Chromosome 2"/>
</dbReference>
<feature type="compositionally biased region" description="Pro residues" evidence="1">
    <location>
        <begin position="91"/>
        <end position="101"/>
    </location>
</feature>
<feature type="compositionally biased region" description="Low complexity" evidence="1">
    <location>
        <begin position="16"/>
        <end position="31"/>
    </location>
</feature>
<feature type="compositionally biased region" description="Low complexity" evidence="1">
    <location>
        <begin position="219"/>
        <end position="234"/>
    </location>
</feature>
<feature type="compositionally biased region" description="Basic and acidic residues" evidence="1">
    <location>
        <begin position="105"/>
        <end position="119"/>
    </location>
</feature>
<evidence type="ECO:0000256" key="1">
    <source>
        <dbReference type="SAM" id="MobiDB-lite"/>
    </source>
</evidence>
<gene>
    <name evidence="2" type="ORF">LOC62_02G003141</name>
</gene>
<dbReference type="RefSeq" id="XP_062625645.1">
    <property type="nucleotide sequence ID" value="XM_062769661.1"/>
</dbReference>
<name>A0AAF0Y9S9_9TREE</name>
<feature type="compositionally biased region" description="Low complexity" evidence="1">
    <location>
        <begin position="279"/>
        <end position="289"/>
    </location>
</feature>
<feature type="region of interest" description="Disordered" evidence="1">
    <location>
        <begin position="1"/>
        <end position="443"/>
    </location>
</feature>
<feature type="compositionally biased region" description="Polar residues" evidence="1">
    <location>
        <begin position="64"/>
        <end position="75"/>
    </location>
</feature>
<feature type="compositionally biased region" description="Low complexity" evidence="1">
    <location>
        <begin position="76"/>
        <end position="90"/>
    </location>
</feature>
<feature type="compositionally biased region" description="Basic and acidic residues" evidence="1">
    <location>
        <begin position="32"/>
        <end position="61"/>
    </location>
</feature>
<feature type="compositionally biased region" description="Polar residues" evidence="1">
    <location>
        <begin position="154"/>
        <end position="163"/>
    </location>
</feature>
<evidence type="ECO:0000313" key="3">
    <source>
        <dbReference type="Proteomes" id="UP000827549"/>
    </source>
</evidence>
<dbReference type="AlphaFoldDB" id="A0AAF0Y9S9"/>
<evidence type="ECO:0000313" key="2">
    <source>
        <dbReference type="EMBL" id="WOO79613.1"/>
    </source>
</evidence>
<protein>
    <submittedName>
        <fullName evidence="2">Uncharacterized protein</fullName>
    </submittedName>
</protein>
<organism evidence="2 3">
    <name type="scientific">Vanrija pseudolonga</name>
    <dbReference type="NCBI Taxonomy" id="143232"/>
    <lineage>
        <taxon>Eukaryota</taxon>
        <taxon>Fungi</taxon>
        <taxon>Dikarya</taxon>
        <taxon>Basidiomycota</taxon>
        <taxon>Agaricomycotina</taxon>
        <taxon>Tremellomycetes</taxon>
        <taxon>Trichosporonales</taxon>
        <taxon>Trichosporonaceae</taxon>
        <taxon>Vanrija</taxon>
    </lineage>
</organism>
<proteinExistence type="predicted"/>
<reference evidence="2" key="1">
    <citation type="submission" date="2023-10" db="EMBL/GenBank/DDBJ databases">
        <authorList>
            <person name="Noh H."/>
        </authorList>
    </citation>
    <scope>NUCLEOTIDE SEQUENCE</scope>
    <source>
        <strain evidence="2">DUCC4014</strain>
    </source>
</reference>
<dbReference type="GeneID" id="87806387"/>